<gene>
    <name evidence="1" type="ORF">ERS137939_03653</name>
</gene>
<comment type="caution">
    <text evidence="1">The sequence shown here is derived from an EMBL/GenBank/DDBJ whole genome shotgun (WGS) entry which is preliminary data.</text>
</comment>
<dbReference type="Proteomes" id="UP000041356">
    <property type="component" value="Unassembled WGS sequence"/>
</dbReference>
<name>A0A9P1PYP9_YEREN</name>
<proteinExistence type="predicted"/>
<evidence type="ECO:0000313" key="1">
    <source>
        <dbReference type="EMBL" id="CNG26890.1"/>
    </source>
</evidence>
<protein>
    <submittedName>
        <fullName evidence="1">Uncharacterized protein</fullName>
    </submittedName>
</protein>
<organism evidence="1 2">
    <name type="scientific">Yersinia enterocolitica</name>
    <dbReference type="NCBI Taxonomy" id="630"/>
    <lineage>
        <taxon>Bacteria</taxon>
        <taxon>Pseudomonadati</taxon>
        <taxon>Pseudomonadota</taxon>
        <taxon>Gammaproteobacteria</taxon>
        <taxon>Enterobacterales</taxon>
        <taxon>Yersiniaceae</taxon>
        <taxon>Yersinia</taxon>
    </lineage>
</organism>
<accession>A0A9P1PYP9</accession>
<dbReference type="EMBL" id="CPZF01000011">
    <property type="protein sequence ID" value="CNG26890.1"/>
    <property type="molecule type" value="Genomic_DNA"/>
</dbReference>
<reference evidence="1 2" key="1">
    <citation type="submission" date="2015-03" db="EMBL/GenBank/DDBJ databases">
        <authorList>
            <consortium name="Pathogen Informatics"/>
            <person name="Murphy D."/>
        </authorList>
    </citation>
    <scope>NUCLEOTIDE SEQUENCE [LARGE SCALE GENOMIC DNA]</scope>
    <source>
        <strain evidence="1 2">IP27818</strain>
    </source>
</reference>
<evidence type="ECO:0000313" key="2">
    <source>
        <dbReference type="Proteomes" id="UP000041356"/>
    </source>
</evidence>
<dbReference type="AlphaFoldDB" id="A0A9P1PYP9"/>
<sequence>MAMFEGLQIRKSEADTAPTLLTQYIVAGKRATARQVKELIFCQLSL</sequence>